<gene>
    <name evidence="4" type="ORF">SAMN06264855_10718</name>
</gene>
<evidence type="ECO:0000313" key="4">
    <source>
        <dbReference type="EMBL" id="SNR44213.1"/>
    </source>
</evidence>
<feature type="transmembrane region" description="Helical" evidence="2">
    <location>
        <begin position="163"/>
        <end position="186"/>
    </location>
</feature>
<dbReference type="InterPro" id="IPR003675">
    <property type="entry name" value="Rce1/LyrA-like_dom"/>
</dbReference>
<dbReference type="AlphaFoldDB" id="A0A238WD94"/>
<keyword evidence="2" id="KW-0812">Transmembrane</keyword>
<evidence type="ECO:0000313" key="5">
    <source>
        <dbReference type="Proteomes" id="UP000198397"/>
    </source>
</evidence>
<dbReference type="GO" id="GO:0080120">
    <property type="term" value="P:CAAX-box protein maturation"/>
    <property type="evidence" value="ECO:0007669"/>
    <property type="project" value="UniProtKB-ARBA"/>
</dbReference>
<dbReference type="GO" id="GO:0006508">
    <property type="term" value="P:proteolysis"/>
    <property type="evidence" value="ECO:0007669"/>
    <property type="project" value="UniProtKB-KW"/>
</dbReference>
<dbReference type="GO" id="GO:0004175">
    <property type="term" value="F:endopeptidase activity"/>
    <property type="evidence" value="ECO:0007669"/>
    <property type="project" value="UniProtKB-ARBA"/>
</dbReference>
<keyword evidence="4" id="KW-0378">Hydrolase</keyword>
<reference evidence="4 5" key="1">
    <citation type="submission" date="2017-06" db="EMBL/GenBank/DDBJ databases">
        <authorList>
            <person name="Kim H.J."/>
            <person name="Triplett B.A."/>
        </authorList>
    </citation>
    <scope>NUCLEOTIDE SEQUENCE [LARGE SCALE GENOMIC DNA]</scope>
    <source>
        <strain evidence="4 5">DSM 8800</strain>
    </source>
</reference>
<protein>
    <submittedName>
        <fullName evidence="4">Membrane protease YdiL, CAAX protease family</fullName>
    </submittedName>
</protein>
<dbReference type="RefSeq" id="WP_089384565.1">
    <property type="nucleotide sequence ID" value="NZ_FZNQ01000007.1"/>
</dbReference>
<proteinExistence type="predicted"/>
<feature type="transmembrane region" description="Helical" evidence="2">
    <location>
        <begin position="50"/>
        <end position="72"/>
    </location>
</feature>
<feature type="transmembrane region" description="Helical" evidence="2">
    <location>
        <begin position="206"/>
        <end position="224"/>
    </location>
</feature>
<dbReference type="Proteomes" id="UP000198397">
    <property type="component" value="Unassembled WGS sequence"/>
</dbReference>
<evidence type="ECO:0000259" key="3">
    <source>
        <dbReference type="Pfam" id="PF02517"/>
    </source>
</evidence>
<feature type="transmembrane region" description="Helical" evidence="2">
    <location>
        <begin position="93"/>
        <end position="112"/>
    </location>
</feature>
<feature type="transmembrane region" description="Helical" evidence="2">
    <location>
        <begin position="20"/>
        <end position="44"/>
    </location>
</feature>
<keyword evidence="2" id="KW-1133">Transmembrane helix</keyword>
<feature type="transmembrane region" description="Helical" evidence="2">
    <location>
        <begin position="132"/>
        <end position="151"/>
    </location>
</feature>
<evidence type="ECO:0000256" key="1">
    <source>
        <dbReference type="SAM" id="MobiDB-lite"/>
    </source>
</evidence>
<dbReference type="EMBL" id="FZNQ01000007">
    <property type="protein sequence ID" value="SNR44213.1"/>
    <property type="molecule type" value="Genomic_DNA"/>
</dbReference>
<dbReference type="PANTHER" id="PTHR35797">
    <property type="entry name" value="PROTEASE-RELATED"/>
    <property type="match status" value="1"/>
</dbReference>
<feature type="compositionally biased region" description="Basic and acidic residues" evidence="1">
    <location>
        <begin position="283"/>
        <end position="297"/>
    </location>
</feature>
<organism evidence="4 5">
    <name type="scientific">Halorubrum vacuolatum</name>
    <name type="common">Natronobacterium vacuolatum</name>
    <dbReference type="NCBI Taxonomy" id="63740"/>
    <lineage>
        <taxon>Archaea</taxon>
        <taxon>Methanobacteriati</taxon>
        <taxon>Methanobacteriota</taxon>
        <taxon>Stenosarchaea group</taxon>
        <taxon>Halobacteria</taxon>
        <taxon>Halobacteriales</taxon>
        <taxon>Haloferacaceae</taxon>
        <taxon>Halorubrum</taxon>
    </lineage>
</organism>
<dbReference type="Pfam" id="PF02517">
    <property type="entry name" value="Rce1-like"/>
    <property type="match status" value="1"/>
</dbReference>
<dbReference type="OrthoDB" id="28575at2157"/>
<keyword evidence="5" id="KW-1185">Reference proteome</keyword>
<keyword evidence="4" id="KW-0645">Protease</keyword>
<feature type="transmembrane region" description="Helical" evidence="2">
    <location>
        <begin position="256"/>
        <end position="275"/>
    </location>
</feature>
<accession>A0A238WD94</accession>
<dbReference type="PANTHER" id="PTHR35797:SF1">
    <property type="entry name" value="PROTEASE"/>
    <property type="match status" value="1"/>
</dbReference>
<keyword evidence="2" id="KW-0472">Membrane</keyword>
<feature type="transmembrane region" description="Helical" evidence="2">
    <location>
        <begin position="231"/>
        <end position="250"/>
    </location>
</feature>
<name>A0A238WD94_HALVU</name>
<sequence>MEGDESKTIGNTSVSVGNPWVFFGVTFAITWGFWILTILLGLGANTPGGILLLFLGLTGPGVAGIAFVCLVYDEPGRKDFWDRLTNVRRIPARWFLVILLLPLIVIPSAAVVEITLGGTSASLADWVTGTDNLLLSILPTLFMATLVPLLEETGWRGYALDRLQFTHSALVASLILGVVWSLWHLPMFFVEGWHHHENIGFLTLEFWMFHIGIVWLSVAFTWVYNNTRRSIIGAIILHAAINFTAQTFTLTGRAEVFHIALWFVVVVLVTVIWGAKTFRKDNQMPHPPTESEKRSLDEETGLPTEATGSD</sequence>
<evidence type="ECO:0000256" key="2">
    <source>
        <dbReference type="SAM" id="Phobius"/>
    </source>
</evidence>
<feature type="region of interest" description="Disordered" evidence="1">
    <location>
        <begin position="283"/>
        <end position="310"/>
    </location>
</feature>
<dbReference type="InterPro" id="IPR042150">
    <property type="entry name" value="MmRce1-like"/>
</dbReference>
<feature type="domain" description="CAAX prenyl protease 2/Lysostaphin resistance protein A-like" evidence="3">
    <location>
        <begin position="136"/>
        <end position="243"/>
    </location>
</feature>